<name>A0A830HEF1_9CHLO</name>
<dbReference type="Gene3D" id="3.40.605.10">
    <property type="entry name" value="Aldehyde Dehydrogenase, Chain A, domain 1"/>
    <property type="match status" value="1"/>
</dbReference>
<organism evidence="2 3">
    <name type="scientific">Pycnococcus provasolii</name>
    <dbReference type="NCBI Taxonomy" id="41880"/>
    <lineage>
        <taxon>Eukaryota</taxon>
        <taxon>Viridiplantae</taxon>
        <taxon>Chlorophyta</taxon>
        <taxon>Pseudoscourfieldiophyceae</taxon>
        <taxon>Pseudoscourfieldiales</taxon>
        <taxon>Pycnococcaceae</taxon>
        <taxon>Pycnococcus</taxon>
    </lineage>
</organism>
<dbReference type="SUPFAM" id="SSF53720">
    <property type="entry name" value="ALDH-like"/>
    <property type="match status" value="1"/>
</dbReference>
<sequence length="150" mass="15830">MRHPLSSSATAADSPDSPHHAADAAANYDADRTHAPHVIGGMKSLESLSSLQSLPVSSIADPASADEMLDVLADAQTAFLKATQADADKIAHAVARASDQRRIVFAALAVEETGMGILEDKALKNHFAAEYVWSKHAKTKTVGIIEEVSE</sequence>
<dbReference type="Proteomes" id="UP000660262">
    <property type="component" value="Unassembled WGS sequence"/>
</dbReference>
<dbReference type="InterPro" id="IPR016161">
    <property type="entry name" value="Ald_DH/histidinol_DH"/>
</dbReference>
<accession>A0A830HEF1</accession>
<evidence type="ECO:0000313" key="3">
    <source>
        <dbReference type="Proteomes" id="UP000660262"/>
    </source>
</evidence>
<gene>
    <name evidence="2" type="ORF">PPROV_000271500</name>
</gene>
<dbReference type="OrthoDB" id="567919at2759"/>
<reference evidence="2" key="1">
    <citation type="submission" date="2020-10" db="EMBL/GenBank/DDBJ databases">
        <title>Unveiling of a novel bifunctional photoreceptor, Dualchrome1, isolated from a cosmopolitan green alga.</title>
        <authorList>
            <person name="Suzuki S."/>
            <person name="Kawachi M."/>
        </authorList>
    </citation>
    <scope>NUCLEOTIDE SEQUENCE</scope>
    <source>
        <strain evidence="2">NIES 2893</strain>
    </source>
</reference>
<feature type="region of interest" description="Disordered" evidence="1">
    <location>
        <begin position="1"/>
        <end position="24"/>
    </location>
</feature>
<evidence type="ECO:0000256" key="1">
    <source>
        <dbReference type="SAM" id="MobiDB-lite"/>
    </source>
</evidence>
<feature type="compositionally biased region" description="Low complexity" evidence="1">
    <location>
        <begin position="1"/>
        <end position="15"/>
    </location>
</feature>
<dbReference type="AlphaFoldDB" id="A0A830HEF1"/>
<keyword evidence="3" id="KW-1185">Reference proteome</keyword>
<protein>
    <submittedName>
        <fullName evidence="2">Uncharacterized protein</fullName>
    </submittedName>
</protein>
<comment type="caution">
    <text evidence="2">The sequence shown here is derived from an EMBL/GenBank/DDBJ whole genome shotgun (WGS) entry which is preliminary data.</text>
</comment>
<proteinExistence type="predicted"/>
<evidence type="ECO:0000313" key="2">
    <source>
        <dbReference type="EMBL" id="GHP03961.1"/>
    </source>
</evidence>
<dbReference type="EMBL" id="BNJQ01000006">
    <property type="protein sequence ID" value="GHP03961.1"/>
    <property type="molecule type" value="Genomic_DNA"/>
</dbReference>
<dbReference type="InterPro" id="IPR016162">
    <property type="entry name" value="Ald_DH_N"/>
</dbReference>
<dbReference type="GO" id="GO:0016491">
    <property type="term" value="F:oxidoreductase activity"/>
    <property type="evidence" value="ECO:0007669"/>
    <property type="project" value="InterPro"/>
</dbReference>